<dbReference type="OrthoDB" id="5293309at2"/>
<dbReference type="PANTHER" id="PTHR38784">
    <property type="entry name" value="SUCROSE PHOSPHORYLASE"/>
    <property type="match status" value="1"/>
</dbReference>
<evidence type="ECO:0000313" key="2">
    <source>
        <dbReference type="Proteomes" id="UP000298133"/>
    </source>
</evidence>
<proteinExistence type="predicted"/>
<accession>A0A4Y8UFU8</accession>
<dbReference type="InterPro" id="IPR038590">
    <property type="entry name" value="YaeQ_sf"/>
</dbReference>
<dbReference type="Gene3D" id="3.10.640.10">
    <property type="entry name" value="Restriction endonuclease-like alpha-beta roll domain"/>
    <property type="match status" value="1"/>
</dbReference>
<dbReference type="CDD" id="cd22368">
    <property type="entry name" value="YaeQ-like"/>
    <property type="match status" value="1"/>
</dbReference>
<name>A0A4Y8UFU8_9GAMM</name>
<sequence>MALKSTIYKAKLNIADMDRQVYQDFALTLACHPSETTARMMLRLLAFALYADDALQFGRGISTDDEPDLWQKSLNGDIELWIDLGLPEESRIRKACGRASRVVLLLYAERSAAVWWPKHAKALQRFKNLVVWQISDAALEQLALLAASTMSLQCLIQDGVATISSDQPAQLVDIALIQLK</sequence>
<dbReference type="InterPro" id="IPR011335">
    <property type="entry name" value="Restrct_endonuc-II-like"/>
</dbReference>
<keyword evidence="2" id="KW-1185">Reference proteome</keyword>
<comment type="caution">
    <text evidence="1">The sequence shown here is derived from an EMBL/GenBank/DDBJ whole genome shotgun (WGS) entry which is preliminary data.</text>
</comment>
<evidence type="ECO:0000313" key="1">
    <source>
        <dbReference type="EMBL" id="TFH67590.1"/>
    </source>
</evidence>
<dbReference type="SUPFAM" id="SSF52980">
    <property type="entry name" value="Restriction endonuclease-like"/>
    <property type="match status" value="1"/>
</dbReference>
<organism evidence="1 2">
    <name type="scientific">Gammaproteobacteria bacterium LSUCC0057</name>
    <dbReference type="NCBI Taxonomy" id="2559237"/>
    <lineage>
        <taxon>Bacteria</taxon>
        <taxon>Pseudomonadati</taxon>
        <taxon>Pseudomonadota</taxon>
        <taxon>Gammaproteobacteria</taxon>
        <taxon>Cellvibrionales</taxon>
        <taxon>Porticoccaceae</taxon>
        <taxon>SAR92 clade</taxon>
    </lineage>
</organism>
<dbReference type="PIRSF" id="PIRSF011484">
    <property type="entry name" value="YaeQ"/>
    <property type="match status" value="1"/>
</dbReference>
<reference evidence="1 2" key="1">
    <citation type="submission" date="2019-03" db="EMBL/GenBank/DDBJ databases">
        <title>Draft genome of Gammaproteobacteria bacterium LSUCC0057, a member of the SAR92 clade.</title>
        <authorList>
            <person name="Lanclos V.C."/>
            <person name="Doiron C."/>
            <person name="Henson M.W."/>
            <person name="Thrash J.C."/>
        </authorList>
    </citation>
    <scope>NUCLEOTIDE SEQUENCE [LARGE SCALE GENOMIC DNA]</scope>
    <source>
        <strain evidence="1 2">LSUCC0057</strain>
    </source>
</reference>
<dbReference type="PANTHER" id="PTHR38784:SF1">
    <property type="entry name" value="SUCROSE PHOSPHORYLASE"/>
    <property type="match status" value="1"/>
</dbReference>
<gene>
    <name evidence="1" type="ORF">E3W66_07670</name>
</gene>
<protein>
    <submittedName>
        <fullName evidence="1">YaeQ family protein</fullName>
    </submittedName>
</protein>
<dbReference type="InterPro" id="IPR009822">
    <property type="entry name" value="YaeQ"/>
</dbReference>
<dbReference type="AlphaFoldDB" id="A0A4Y8UFU8"/>
<dbReference type="Pfam" id="PF07152">
    <property type="entry name" value="YaeQ"/>
    <property type="match status" value="1"/>
</dbReference>
<dbReference type="Proteomes" id="UP000298133">
    <property type="component" value="Unassembled WGS sequence"/>
</dbReference>
<dbReference type="EMBL" id="SPIA01000003">
    <property type="protein sequence ID" value="TFH67590.1"/>
    <property type="molecule type" value="Genomic_DNA"/>
</dbReference>
<dbReference type="SMART" id="SM01322">
    <property type="entry name" value="YaeQ"/>
    <property type="match status" value="1"/>
</dbReference>